<evidence type="ECO:0000256" key="3">
    <source>
        <dbReference type="SAM" id="MobiDB-lite"/>
    </source>
</evidence>
<evidence type="ECO:0000259" key="4">
    <source>
        <dbReference type="PROSITE" id="PS51332"/>
    </source>
</evidence>
<keyword evidence="2" id="KW-0170">Cobalt</keyword>
<protein>
    <submittedName>
        <fullName evidence="5">Cobalamin-binding protein</fullName>
    </submittedName>
</protein>
<dbReference type="CDD" id="cd02065">
    <property type="entry name" value="B12-binding_like"/>
    <property type="match status" value="1"/>
</dbReference>
<dbReference type="PANTHER" id="PTHR45833:SF1">
    <property type="entry name" value="METHIONINE SYNTHASE"/>
    <property type="match status" value="1"/>
</dbReference>
<evidence type="ECO:0000313" key="5">
    <source>
        <dbReference type="EMBL" id="QEU89099.1"/>
    </source>
</evidence>
<feature type="domain" description="B12-binding" evidence="4">
    <location>
        <begin position="134"/>
        <end position="273"/>
    </location>
</feature>
<keyword evidence="1" id="KW-0479">Metal-binding</keyword>
<dbReference type="InterPro" id="IPR006158">
    <property type="entry name" value="Cobalamin-bd"/>
</dbReference>
<dbReference type="PROSITE" id="PS51332">
    <property type="entry name" value="B12_BINDING"/>
    <property type="match status" value="1"/>
</dbReference>
<dbReference type="Pfam" id="PF02310">
    <property type="entry name" value="B12-binding"/>
    <property type="match status" value="1"/>
</dbReference>
<evidence type="ECO:0000256" key="2">
    <source>
        <dbReference type="ARBA" id="ARBA00023285"/>
    </source>
</evidence>
<dbReference type="EMBL" id="CP023700">
    <property type="protein sequence ID" value="QEU89099.1"/>
    <property type="molecule type" value="Genomic_DNA"/>
</dbReference>
<gene>
    <name evidence="5" type="ORF">CP969_05020</name>
</gene>
<keyword evidence="6" id="KW-1185">Reference proteome</keyword>
<name>A0ABX6AMI9_STRVD</name>
<dbReference type="PANTHER" id="PTHR45833">
    <property type="entry name" value="METHIONINE SYNTHASE"/>
    <property type="match status" value="1"/>
</dbReference>
<dbReference type="InterPro" id="IPR036724">
    <property type="entry name" value="Cobalamin-bd_sf"/>
</dbReference>
<dbReference type="Gene3D" id="3.40.50.280">
    <property type="entry name" value="Cobalamin-binding domain"/>
    <property type="match status" value="1"/>
</dbReference>
<dbReference type="InterPro" id="IPR003759">
    <property type="entry name" value="Cbl-bd_cap"/>
</dbReference>
<dbReference type="InterPro" id="IPR036594">
    <property type="entry name" value="Meth_synthase_dom"/>
</dbReference>
<dbReference type="Gene3D" id="1.10.1240.10">
    <property type="entry name" value="Methionine synthase domain"/>
    <property type="match status" value="1"/>
</dbReference>
<evidence type="ECO:0000313" key="6">
    <source>
        <dbReference type="Proteomes" id="UP000327143"/>
    </source>
</evidence>
<proteinExistence type="predicted"/>
<organism evidence="5 6">
    <name type="scientific">Streptomyces viridosporus T7A</name>
    <dbReference type="NCBI Taxonomy" id="665577"/>
    <lineage>
        <taxon>Bacteria</taxon>
        <taxon>Bacillati</taxon>
        <taxon>Actinomycetota</taxon>
        <taxon>Actinomycetes</taxon>
        <taxon>Kitasatosporales</taxon>
        <taxon>Streptomycetaceae</taxon>
        <taxon>Streptomyces</taxon>
    </lineage>
</organism>
<dbReference type="SUPFAM" id="SSF52242">
    <property type="entry name" value="Cobalamin (vitamin B12)-binding domain"/>
    <property type="match status" value="1"/>
</dbReference>
<dbReference type="Proteomes" id="UP000327143">
    <property type="component" value="Chromosome"/>
</dbReference>
<evidence type="ECO:0000256" key="1">
    <source>
        <dbReference type="ARBA" id="ARBA00022723"/>
    </source>
</evidence>
<sequence>MRPSRRHGHGRHQRAPVRSAGRGRRTARGRAPREEQVSEDLVPADALREELWQAVIANDEYGAVDVLRAGLDAGRDKESLLLDVVARVQEKVGTEWAADRISVAQEHAATAINERVIAVLAHRSPAERSVLPRRGRVTVSCVDGEWHAFPARLVAEVLRLRGWDVDFLGAQTPTAHLVAHQHRTDSDAVLLSASLPTHLPKAHAAITACRAVGVPVLAGGRAFGPDGRFARALGADRWAADARGAAAVLEAGLPRPTAVRQVVDDLPHLADQEYTMVVQSRGRLVKQVLSTLEDRFPAARAYSDAQRERTAEDIAHIIEFLATALYLDASEVFGEFLVWTAEVLEVRGVPRTSLTAGLGILAEELHDFPRARRLIAGGGAAFGGRPLPAVPGPGAPA</sequence>
<feature type="region of interest" description="Disordered" evidence="3">
    <location>
        <begin position="1"/>
        <end position="40"/>
    </location>
</feature>
<dbReference type="Pfam" id="PF02607">
    <property type="entry name" value="B12-binding_2"/>
    <property type="match status" value="1"/>
</dbReference>
<dbReference type="InterPro" id="IPR050554">
    <property type="entry name" value="Met_Synthase/Corrinoid"/>
</dbReference>
<accession>A0ABX6AMI9</accession>
<reference evidence="5 6" key="1">
    <citation type="submission" date="2017-09" db="EMBL/GenBank/DDBJ databases">
        <authorList>
            <person name="Lee N."/>
            <person name="Cho B.-K."/>
        </authorList>
    </citation>
    <scope>NUCLEOTIDE SEQUENCE [LARGE SCALE GENOMIC DNA]</scope>
    <source>
        <strain evidence="5 6">ATCC 39115</strain>
    </source>
</reference>
<feature type="compositionally biased region" description="Basic residues" evidence="3">
    <location>
        <begin position="1"/>
        <end position="30"/>
    </location>
</feature>